<dbReference type="InterPro" id="IPR011711">
    <property type="entry name" value="GntR_C"/>
</dbReference>
<reference evidence="5 7" key="1">
    <citation type="submission" date="2016-10" db="EMBL/GenBank/DDBJ databases">
        <authorList>
            <person name="Varghese N."/>
            <person name="Submissions S."/>
        </authorList>
    </citation>
    <scope>NUCLEOTIDE SEQUENCE [LARGE SCALE GENOMIC DNA]</scope>
    <source>
        <strain evidence="5 7">ATCC 43761</strain>
    </source>
</reference>
<dbReference type="InterPro" id="IPR036390">
    <property type="entry name" value="WH_DNA-bd_sf"/>
</dbReference>
<organism evidence="6 8">
    <name type="scientific">Lactobacillus kefiranofaciens</name>
    <dbReference type="NCBI Taxonomy" id="267818"/>
    <lineage>
        <taxon>Bacteria</taxon>
        <taxon>Bacillati</taxon>
        <taxon>Bacillota</taxon>
        <taxon>Bacilli</taxon>
        <taxon>Lactobacillales</taxon>
        <taxon>Lactobacillaceae</taxon>
        <taxon>Lactobacillus</taxon>
    </lineage>
</organism>
<dbReference type="InterPro" id="IPR000524">
    <property type="entry name" value="Tscrpt_reg_HTH_GntR"/>
</dbReference>
<keyword evidence="2 5" id="KW-0238">DNA-binding</keyword>
<proteinExistence type="predicted"/>
<dbReference type="PANTHER" id="PTHR43537">
    <property type="entry name" value="TRANSCRIPTIONAL REGULATOR, GNTR FAMILY"/>
    <property type="match status" value="1"/>
</dbReference>
<dbReference type="InterPro" id="IPR008920">
    <property type="entry name" value="TF_FadR/GntR_C"/>
</dbReference>
<dbReference type="RefSeq" id="WP_013851174.1">
    <property type="nucleotide sequence ID" value="NZ_CP123735.1"/>
</dbReference>
<dbReference type="Gene3D" id="1.10.10.10">
    <property type="entry name" value="Winged helix-like DNA-binding domain superfamily/Winged helix DNA-binding domain"/>
    <property type="match status" value="1"/>
</dbReference>
<reference evidence="6" key="3">
    <citation type="submission" date="2023-04" db="EMBL/GenBank/DDBJ databases">
        <authorList>
            <person name="Wang Y."/>
        </authorList>
    </citation>
    <scope>NUCLEOTIDE SEQUENCE</scope>
    <source>
        <strain evidence="6">ZW18</strain>
    </source>
</reference>
<dbReference type="Proteomes" id="UP000181860">
    <property type="component" value="Unassembled WGS sequence"/>
</dbReference>
<reference evidence="6" key="2">
    <citation type="journal article" date="2022" name="Food Funct.">
        <title>Lactobacillus kefiranofaciens ZW18 from Kefir enhances the anti-tumor effect of anti-programmed cell death 1 (PD-1) immunotherapy by modulating the gut microbiota.</title>
        <authorList>
            <person name="Zhao J."/>
            <person name="Wang Y."/>
            <person name="Wang J."/>
            <person name="Lv M."/>
            <person name="Zhou C."/>
            <person name="Jia L."/>
            <person name="Geng W."/>
        </authorList>
    </citation>
    <scope>NUCLEOTIDE SEQUENCE</scope>
    <source>
        <strain evidence="6">ZW18</strain>
    </source>
</reference>
<name>A0AAX3UDM3_9LACO</name>
<dbReference type="InterPro" id="IPR036388">
    <property type="entry name" value="WH-like_DNA-bd_sf"/>
</dbReference>
<dbReference type="PANTHER" id="PTHR43537:SF24">
    <property type="entry name" value="GLUCONATE OPERON TRANSCRIPTIONAL REPRESSOR"/>
    <property type="match status" value="1"/>
</dbReference>
<accession>A0AAX3UDM3</accession>
<dbReference type="Gene3D" id="1.20.120.530">
    <property type="entry name" value="GntR ligand-binding domain-like"/>
    <property type="match status" value="1"/>
</dbReference>
<dbReference type="EMBL" id="CP123735">
    <property type="protein sequence ID" value="WGO85778.1"/>
    <property type="molecule type" value="Genomic_DNA"/>
</dbReference>
<evidence type="ECO:0000313" key="8">
    <source>
        <dbReference type="Proteomes" id="UP001242513"/>
    </source>
</evidence>
<evidence type="ECO:0000313" key="6">
    <source>
        <dbReference type="EMBL" id="WGO85778.1"/>
    </source>
</evidence>
<dbReference type="CDD" id="cd07377">
    <property type="entry name" value="WHTH_GntR"/>
    <property type="match status" value="1"/>
</dbReference>
<evidence type="ECO:0000259" key="4">
    <source>
        <dbReference type="PROSITE" id="PS50949"/>
    </source>
</evidence>
<evidence type="ECO:0000313" key="7">
    <source>
        <dbReference type="Proteomes" id="UP000181860"/>
    </source>
</evidence>
<keyword evidence="7" id="KW-1185">Reference proteome</keyword>
<dbReference type="EMBL" id="FMXC01000035">
    <property type="protein sequence ID" value="SDA67204.1"/>
    <property type="molecule type" value="Genomic_DNA"/>
</dbReference>
<evidence type="ECO:0000313" key="5">
    <source>
        <dbReference type="EMBL" id="SDA67204.1"/>
    </source>
</evidence>
<sequence>MTNEDRAYQFIKNQITSGMYRPGHVLSENQMCIKLDMSRTPVREAFKKLENDGLIERDGQETRVTQIKKEELRENYDLRSMLEGYALEKSFSNLDKSKSEKFRMGFTNALDSKNWEDYLKLDEQFHHFLTKNNDQSTLQKSLDLLQSQTNQMRYAIRDDQRCMISSVDEILQIIDAIAENDRYEAVCRLNKHVKSVYDWEVEYLTIQQEEKTEAN</sequence>
<dbReference type="PROSITE" id="PS50949">
    <property type="entry name" value="HTH_GNTR"/>
    <property type="match status" value="1"/>
</dbReference>
<gene>
    <name evidence="6" type="ORF">QEJ78_10825</name>
    <name evidence="5" type="ORF">SAMN02983011_02058</name>
</gene>
<evidence type="ECO:0000256" key="1">
    <source>
        <dbReference type="ARBA" id="ARBA00023015"/>
    </source>
</evidence>
<dbReference type="Proteomes" id="UP001242513">
    <property type="component" value="Chromosome"/>
</dbReference>
<keyword evidence="3" id="KW-0804">Transcription</keyword>
<dbReference type="SUPFAM" id="SSF46785">
    <property type="entry name" value="Winged helix' DNA-binding domain"/>
    <property type="match status" value="1"/>
</dbReference>
<dbReference type="SMART" id="SM00345">
    <property type="entry name" value="HTH_GNTR"/>
    <property type="match status" value="1"/>
</dbReference>
<protein>
    <submittedName>
        <fullName evidence="5">DNA-binding transcriptional regulator, GntR family</fullName>
    </submittedName>
    <submittedName>
        <fullName evidence="6">GntR family transcriptional regulator</fullName>
    </submittedName>
</protein>
<dbReference type="SUPFAM" id="SSF48008">
    <property type="entry name" value="GntR ligand-binding domain-like"/>
    <property type="match status" value="1"/>
</dbReference>
<evidence type="ECO:0000256" key="3">
    <source>
        <dbReference type="ARBA" id="ARBA00023163"/>
    </source>
</evidence>
<dbReference type="Pfam" id="PF07729">
    <property type="entry name" value="FCD"/>
    <property type="match status" value="1"/>
</dbReference>
<dbReference type="GO" id="GO:0003677">
    <property type="term" value="F:DNA binding"/>
    <property type="evidence" value="ECO:0007669"/>
    <property type="project" value="UniProtKB-KW"/>
</dbReference>
<dbReference type="Pfam" id="PF00392">
    <property type="entry name" value="GntR"/>
    <property type="match status" value="1"/>
</dbReference>
<dbReference type="AlphaFoldDB" id="A0AAX3UDM3"/>
<dbReference type="PRINTS" id="PR00035">
    <property type="entry name" value="HTHGNTR"/>
</dbReference>
<dbReference type="GO" id="GO:0003700">
    <property type="term" value="F:DNA-binding transcription factor activity"/>
    <property type="evidence" value="ECO:0007669"/>
    <property type="project" value="InterPro"/>
</dbReference>
<feature type="domain" description="HTH gntR-type" evidence="4">
    <location>
        <begin position="1"/>
        <end position="67"/>
    </location>
</feature>
<keyword evidence="1" id="KW-0805">Transcription regulation</keyword>
<evidence type="ECO:0000256" key="2">
    <source>
        <dbReference type="ARBA" id="ARBA00023125"/>
    </source>
</evidence>